<proteinExistence type="inferred from homology"/>
<keyword evidence="5" id="KW-1185">Reference proteome</keyword>
<dbReference type="GO" id="GO:0016787">
    <property type="term" value="F:hydrolase activity"/>
    <property type="evidence" value="ECO:0007669"/>
    <property type="project" value="UniProtKB-KW"/>
</dbReference>
<protein>
    <recommendedName>
        <fullName evidence="3">AB hydrolase-1 domain-containing protein</fullName>
    </recommendedName>
</protein>
<feature type="domain" description="AB hydrolase-1" evidence="3">
    <location>
        <begin position="26"/>
        <end position="150"/>
    </location>
</feature>
<dbReference type="Proteomes" id="UP000326396">
    <property type="component" value="Linkage Group LG2"/>
</dbReference>
<dbReference type="Gene3D" id="3.40.50.1820">
    <property type="entry name" value="alpha/beta hydrolase"/>
    <property type="match status" value="1"/>
</dbReference>
<comment type="caution">
    <text evidence="4">The sequence shown here is derived from an EMBL/GenBank/DDBJ whole genome shotgun (WGS) entry which is preliminary data.</text>
</comment>
<evidence type="ECO:0000259" key="3">
    <source>
        <dbReference type="Pfam" id="PF00561"/>
    </source>
</evidence>
<reference evidence="4 5" key="1">
    <citation type="submission" date="2019-05" db="EMBL/GenBank/DDBJ databases">
        <title>Mikania micrantha, genome provides insights into the molecular mechanism of rapid growth.</title>
        <authorList>
            <person name="Liu B."/>
        </authorList>
    </citation>
    <scope>NUCLEOTIDE SEQUENCE [LARGE SCALE GENOMIC DNA]</scope>
    <source>
        <strain evidence="4">NLD-2019</strain>
        <tissue evidence="4">Leaf</tissue>
    </source>
</reference>
<name>A0A5N6NAN3_9ASTR</name>
<dbReference type="PRINTS" id="PR00111">
    <property type="entry name" value="ABHYDROLASE"/>
</dbReference>
<dbReference type="OrthoDB" id="7130006at2759"/>
<dbReference type="PANTHER" id="PTHR43329">
    <property type="entry name" value="EPOXIDE HYDROLASE"/>
    <property type="match status" value="1"/>
</dbReference>
<dbReference type="InterPro" id="IPR000073">
    <property type="entry name" value="AB_hydrolase_1"/>
</dbReference>
<dbReference type="EMBL" id="SZYD01000012">
    <property type="protein sequence ID" value="KAD4584519.1"/>
    <property type="molecule type" value="Genomic_DNA"/>
</dbReference>
<dbReference type="InterPro" id="IPR000639">
    <property type="entry name" value="Epox_hydrolase-like"/>
</dbReference>
<keyword evidence="1" id="KW-0378">Hydrolase</keyword>
<dbReference type="InterPro" id="IPR029058">
    <property type="entry name" value="AB_hydrolase_fold"/>
</dbReference>
<evidence type="ECO:0000256" key="2">
    <source>
        <dbReference type="ARBA" id="ARBA00038334"/>
    </source>
</evidence>
<evidence type="ECO:0000313" key="5">
    <source>
        <dbReference type="Proteomes" id="UP000326396"/>
    </source>
</evidence>
<comment type="similarity">
    <text evidence="2">Belongs to the AB hydrolase superfamily. Epoxide hydrolase family.</text>
</comment>
<organism evidence="4 5">
    <name type="scientific">Mikania micrantha</name>
    <name type="common">bitter vine</name>
    <dbReference type="NCBI Taxonomy" id="192012"/>
    <lineage>
        <taxon>Eukaryota</taxon>
        <taxon>Viridiplantae</taxon>
        <taxon>Streptophyta</taxon>
        <taxon>Embryophyta</taxon>
        <taxon>Tracheophyta</taxon>
        <taxon>Spermatophyta</taxon>
        <taxon>Magnoliopsida</taxon>
        <taxon>eudicotyledons</taxon>
        <taxon>Gunneridae</taxon>
        <taxon>Pentapetalae</taxon>
        <taxon>asterids</taxon>
        <taxon>campanulids</taxon>
        <taxon>Asterales</taxon>
        <taxon>Asteraceae</taxon>
        <taxon>Asteroideae</taxon>
        <taxon>Heliantheae alliance</taxon>
        <taxon>Eupatorieae</taxon>
        <taxon>Mikania</taxon>
    </lineage>
</organism>
<sequence>METIQHSHIRVNGINMHVAQISGEGPPVLFLHGFPELWYSWRHQMLYLSSLGYRTIAPDLRGYGDTDAPASPGEYTVFHIIGDLVALLDALGIQQVFLVAHDWGAIIAWYLCLLRPDRIKALVNMSVAFSPRNPVRKPIESMRHMFGNDYYICRTEFMGYVCIYVFKLLENSTEFNQIIESFDGVNTQPGEAEEEFARVDTALVIKKFLTSRNPGLLCVPKEVGFGGNPNAKITLPSWLSEDDVNYFANTFKRTGFTGGLNYYRAMDL</sequence>
<evidence type="ECO:0000313" key="4">
    <source>
        <dbReference type="EMBL" id="KAD4584519.1"/>
    </source>
</evidence>
<dbReference type="SUPFAM" id="SSF53474">
    <property type="entry name" value="alpha/beta-Hydrolases"/>
    <property type="match status" value="1"/>
</dbReference>
<gene>
    <name evidence="4" type="ORF">E3N88_22120</name>
</gene>
<dbReference type="PRINTS" id="PR00412">
    <property type="entry name" value="EPOXHYDRLASE"/>
</dbReference>
<accession>A0A5N6NAN3</accession>
<dbReference type="AlphaFoldDB" id="A0A5N6NAN3"/>
<evidence type="ECO:0000256" key="1">
    <source>
        <dbReference type="ARBA" id="ARBA00022801"/>
    </source>
</evidence>
<dbReference type="Pfam" id="PF00561">
    <property type="entry name" value="Abhydrolase_1"/>
    <property type="match status" value="1"/>
</dbReference>